<dbReference type="RefSeq" id="WP_201429336.1">
    <property type="nucleotide sequence ID" value="NZ_JAEQBW010000001.1"/>
</dbReference>
<sequence length="242" mass="28499">MKDADYILFEDYLSGNLSHEELKAFELRLKADPEFSHAFELYKETSGFLENKYKNEDELISFKGNLKNISENYFNKNNSSNNRSLWWKVAAAACILLFVGLYFFQQFSRPGYQEFANYQAISLTERGAENELLFKAEEAFNAGKYQEAEKYFEEILEDDDNNHELKLYRAISLIETENYLKAEEILDEISNSTSVYQYEAVWYKALSRLKQEKYQESAEILKTIPKEEAKYAEARKLLDRLE</sequence>
<keyword evidence="1" id="KW-0812">Transmembrane</keyword>
<name>A0A934WV87_9BACT</name>
<dbReference type="InterPro" id="IPR011990">
    <property type="entry name" value="TPR-like_helical_dom_sf"/>
</dbReference>
<dbReference type="AlphaFoldDB" id="A0A934WV87"/>
<evidence type="ECO:0000256" key="1">
    <source>
        <dbReference type="SAM" id="Phobius"/>
    </source>
</evidence>
<proteinExistence type="predicted"/>
<dbReference type="Pfam" id="PF14559">
    <property type="entry name" value="TPR_19"/>
    <property type="match status" value="1"/>
</dbReference>
<organism evidence="2 3">
    <name type="scientific">Marivirga aurantiaca</name>
    <dbReference type="NCBI Taxonomy" id="2802615"/>
    <lineage>
        <taxon>Bacteria</taxon>
        <taxon>Pseudomonadati</taxon>
        <taxon>Bacteroidota</taxon>
        <taxon>Cytophagia</taxon>
        <taxon>Cytophagales</taxon>
        <taxon>Marivirgaceae</taxon>
        <taxon>Marivirga</taxon>
    </lineage>
</organism>
<evidence type="ECO:0000313" key="3">
    <source>
        <dbReference type="Proteomes" id="UP000611723"/>
    </source>
</evidence>
<protein>
    <submittedName>
        <fullName evidence="2">Tetratricopeptide repeat protein</fullName>
    </submittedName>
</protein>
<gene>
    <name evidence="2" type="ORF">JKA74_01270</name>
</gene>
<dbReference type="Gene3D" id="1.25.40.10">
    <property type="entry name" value="Tetratricopeptide repeat domain"/>
    <property type="match status" value="1"/>
</dbReference>
<comment type="caution">
    <text evidence="2">The sequence shown here is derived from an EMBL/GenBank/DDBJ whole genome shotgun (WGS) entry which is preliminary data.</text>
</comment>
<reference evidence="2" key="1">
    <citation type="submission" date="2021-01" db="EMBL/GenBank/DDBJ databases">
        <title>Marivirga aurantiaca sp. nov., isolated from intertidal surface sediments.</title>
        <authorList>
            <person name="Zhang M."/>
        </authorList>
    </citation>
    <scope>NUCLEOTIDE SEQUENCE</scope>
    <source>
        <strain evidence="2">S37H4</strain>
    </source>
</reference>
<accession>A0A934WV87</accession>
<keyword evidence="1" id="KW-1133">Transmembrane helix</keyword>
<dbReference type="SUPFAM" id="SSF48452">
    <property type="entry name" value="TPR-like"/>
    <property type="match status" value="1"/>
</dbReference>
<feature type="transmembrane region" description="Helical" evidence="1">
    <location>
        <begin position="85"/>
        <end position="104"/>
    </location>
</feature>
<dbReference type="EMBL" id="JAEQBW010000001">
    <property type="protein sequence ID" value="MBK6263648.1"/>
    <property type="molecule type" value="Genomic_DNA"/>
</dbReference>
<keyword evidence="3" id="KW-1185">Reference proteome</keyword>
<keyword evidence="1" id="KW-0472">Membrane</keyword>
<dbReference type="Proteomes" id="UP000611723">
    <property type="component" value="Unassembled WGS sequence"/>
</dbReference>
<evidence type="ECO:0000313" key="2">
    <source>
        <dbReference type="EMBL" id="MBK6263648.1"/>
    </source>
</evidence>